<dbReference type="EMBL" id="CAXAMN010001979">
    <property type="protein sequence ID" value="CAK8997113.1"/>
    <property type="molecule type" value="Genomic_DNA"/>
</dbReference>
<gene>
    <name evidence="1" type="ORF">CCMP2556_LOCUS4723</name>
</gene>
<evidence type="ECO:0000313" key="2">
    <source>
        <dbReference type="Proteomes" id="UP001642484"/>
    </source>
</evidence>
<organism evidence="1 2">
    <name type="scientific">Durusdinium trenchii</name>
    <dbReference type="NCBI Taxonomy" id="1381693"/>
    <lineage>
        <taxon>Eukaryota</taxon>
        <taxon>Sar</taxon>
        <taxon>Alveolata</taxon>
        <taxon>Dinophyceae</taxon>
        <taxon>Suessiales</taxon>
        <taxon>Symbiodiniaceae</taxon>
        <taxon>Durusdinium</taxon>
    </lineage>
</organism>
<proteinExistence type="predicted"/>
<evidence type="ECO:0000313" key="1">
    <source>
        <dbReference type="EMBL" id="CAK8997113.1"/>
    </source>
</evidence>
<name>A0ABP0I6R4_9DINO</name>
<comment type="caution">
    <text evidence="1">The sequence shown here is derived from an EMBL/GenBank/DDBJ whole genome shotgun (WGS) entry which is preliminary data.</text>
</comment>
<dbReference type="SUPFAM" id="SSF52540">
    <property type="entry name" value="P-loop containing nucleoside triphosphate hydrolases"/>
    <property type="match status" value="1"/>
</dbReference>
<dbReference type="InterPro" id="IPR027417">
    <property type="entry name" value="P-loop_NTPase"/>
</dbReference>
<evidence type="ECO:0008006" key="3">
    <source>
        <dbReference type="Google" id="ProtNLM"/>
    </source>
</evidence>
<keyword evidence="2" id="KW-1185">Reference proteome</keyword>
<reference evidence="1 2" key="1">
    <citation type="submission" date="2024-02" db="EMBL/GenBank/DDBJ databases">
        <authorList>
            <person name="Chen Y."/>
            <person name="Shah S."/>
            <person name="Dougan E. K."/>
            <person name="Thang M."/>
            <person name="Chan C."/>
        </authorList>
    </citation>
    <scope>NUCLEOTIDE SEQUENCE [LARGE SCALE GENOMIC DNA]</scope>
</reference>
<accession>A0ABP0I6R4</accession>
<sequence length="633" mass="71035">EWMRGQRELGVDLEGKPTGYLGARVSKRLCTDLFARGVCRGAVECANLLLHAESKDPTSAESIKTAPLTDIALVYPIQLLQAVRAQEHWPKETTRAIVDKRCDTARKITECPFWTVYGARGRHPKVHMLSAYEFAREFDFDLATHPLSMKTHQAQLQDLQKYHAALTAQGIEEVANCRRGGRKLQLPFAHGSRNEDDMAMRILVLFFPWMNDVQDSSDAVPYIADLWPSDARSWREALCMQVNRRGYPTQEVKRFVLDFCFTYCLPREYELIDGLAENSDNEDIENDVNFALDEEDVLEAVQTHIKGSQRARRGKHDQDEELDADKAVGSKLHDMTKHMFRLSASIWLEPTKGAQREDAHVTIPMEGADAVVDHALAKKASQASRNQAAIENQQSLGLLGVNADDASVRGQAPLTAATLRNWLYSHHVSDNTNKEQHELLKLVVDRLLVELELAPIEETALQNAEPMCHLLHGPPGTGKSHCLIFLRELFDLIGYRQGIDYEVLAFQAVNAASLAGKTIHHACGFRTEQHSSGDAAAIAATTAKRMSYWRWVFLDEISMVGAQLLGRMDHRIRSVKSDADKFKFDGQGQPRWLQYHDKDTENLPGALPLCIGMPVALTEHLDRSADKCLLKGS</sequence>
<feature type="non-terminal residue" evidence="1">
    <location>
        <position position="1"/>
    </location>
</feature>
<dbReference type="Gene3D" id="3.40.50.300">
    <property type="entry name" value="P-loop containing nucleotide triphosphate hydrolases"/>
    <property type="match status" value="1"/>
</dbReference>
<feature type="non-terminal residue" evidence="1">
    <location>
        <position position="633"/>
    </location>
</feature>
<dbReference type="Proteomes" id="UP001642484">
    <property type="component" value="Unassembled WGS sequence"/>
</dbReference>
<protein>
    <recommendedName>
        <fullName evidence="3">ATP-dependent DNA helicase</fullName>
    </recommendedName>
</protein>